<keyword evidence="3" id="KW-1133">Transmembrane helix</keyword>
<keyword evidence="1" id="KW-0175">Coiled coil</keyword>
<evidence type="ECO:0000256" key="1">
    <source>
        <dbReference type="SAM" id="Coils"/>
    </source>
</evidence>
<evidence type="ECO:0000313" key="4">
    <source>
        <dbReference type="EMBL" id="MFD2255521.1"/>
    </source>
</evidence>
<organism evidence="4 5">
    <name type="scientific">Luteolibacter algae</name>
    <dbReference type="NCBI Taxonomy" id="454151"/>
    <lineage>
        <taxon>Bacteria</taxon>
        <taxon>Pseudomonadati</taxon>
        <taxon>Verrucomicrobiota</taxon>
        <taxon>Verrucomicrobiia</taxon>
        <taxon>Verrucomicrobiales</taxon>
        <taxon>Verrucomicrobiaceae</taxon>
        <taxon>Luteolibacter</taxon>
    </lineage>
</organism>
<gene>
    <name evidence="4" type="ORF">ACFSSA_02435</name>
</gene>
<comment type="caution">
    <text evidence="4">The sequence shown here is derived from an EMBL/GenBank/DDBJ whole genome shotgun (WGS) entry which is preliminary data.</text>
</comment>
<proteinExistence type="predicted"/>
<evidence type="ECO:0000313" key="5">
    <source>
        <dbReference type="Proteomes" id="UP001597375"/>
    </source>
</evidence>
<evidence type="ECO:0000256" key="3">
    <source>
        <dbReference type="SAM" id="Phobius"/>
    </source>
</evidence>
<keyword evidence="3" id="KW-0812">Transmembrane</keyword>
<dbReference type="Proteomes" id="UP001597375">
    <property type="component" value="Unassembled WGS sequence"/>
</dbReference>
<name>A0ABW5D499_9BACT</name>
<reference evidence="5" key="1">
    <citation type="journal article" date="2019" name="Int. J. Syst. Evol. Microbiol.">
        <title>The Global Catalogue of Microorganisms (GCM) 10K type strain sequencing project: providing services to taxonomists for standard genome sequencing and annotation.</title>
        <authorList>
            <consortium name="The Broad Institute Genomics Platform"/>
            <consortium name="The Broad Institute Genome Sequencing Center for Infectious Disease"/>
            <person name="Wu L."/>
            <person name="Ma J."/>
        </authorList>
    </citation>
    <scope>NUCLEOTIDE SEQUENCE [LARGE SCALE GENOMIC DNA]</scope>
    <source>
        <strain evidence="5">CGMCC 4.7106</strain>
    </source>
</reference>
<feature type="transmembrane region" description="Helical" evidence="3">
    <location>
        <begin position="22"/>
        <end position="39"/>
    </location>
</feature>
<feature type="coiled-coil region" evidence="1">
    <location>
        <begin position="60"/>
        <end position="135"/>
    </location>
</feature>
<sequence>MANKRKSGGDGEGINLDSLMDALTNVVAVLILVLILVQADVTQKVQKFMDDLQPATPEEVELAKAKVEELKEKKELLEERMKEEPATPEDIQKEKLQLALLEKSLKENENLLADINELRELEKKTREERDTEREQTVAVQEEIAKLEALLDETPVIKPTGPTVVTIPNSRPIPDDAQVYYALAIKDRIHIIDPFTPVEMFEREFERNRKDWLLERVRQKGADRYIYDGVKIAEYFKTFDWKNSRMQKLEIFSWPTSNRLQLVITPDAEKGGTPLEDLGKPGNAYAKALSVLSQNFKSVLIFQVNPDSFNAYLKARELADAANIAAGWEMSWQKKYVINFPDIEVKRLEEPKPKPDQKKPTPPKLKTKLD</sequence>
<feature type="region of interest" description="Disordered" evidence="2">
    <location>
        <begin position="346"/>
        <end position="369"/>
    </location>
</feature>
<protein>
    <submittedName>
        <fullName evidence="4">Uncharacterized protein</fullName>
    </submittedName>
</protein>
<keyword evidence="5" id="KW-1185">Reference proteome</keyword>
<feature type="compositionally biased region" description="Basic and acidic residues" evidence="2">
    <location>
        <begin position="346"/>
        <end position="358"/>
    </location>
</feature>
<evidence type="ECO:0000256" key="2">
    <source>
        <dbReference type="SAM" id="MobiDB-lite"/>
    </source>
</evidence>
<dbReference type="RefSeq" id="WP_386818178.1">
    <property type="nucleotide sequence ID" value="NZ_JBHUIT010000002.1"/>
</dbReference>
<accession>A0ABW5D499</accession>
<dbReference type="EMBL" id="JBHUIT010000002">
    <property type="protein sequence ID" value="MFD2255521.1"/>
    <property type="molecule type" value="Genomic_DNA"/>
</dbReference>
<keyword evidence="3" id="KW-0472">Membrane</keyword>